<protein>
    <recommendedName>
        <fullName evidence="2">adenylyl-sulfate kinase</fullName>
        <ecNumber evidence="2">2.7.1.25</ecNumber>
    </recommendedName>
</protein>
<dbReference type="Proteomes" id="UP000604825">
    <property type="component" value="Unassembled WGS sequence"/>
</dbReference>
<dbReference type="GO" id="GO:0000103">
    <property type="term" value="P:sulfate assimilation"/>
    <property type="evidence" value="ECO:0007669"/>
    <property type="project" value="InterPro"/>
</dbReference>
<evidence type="ECO:0000313" key="10">
    <source>
        <dbReference type="EMBL" id="CAD6202530.1"/>
    </source>
</evidence>
<feature type="compositionally biased region" description="Basic and acidic residues" evidence="7">
    <location>
        <begin position="49"/>
        <end position="62"/>
    </location>
</feature>
<gene>
    <name evidence="10" type="ORF">NCGR_LOCUS818</name>
</gene>
<dbReference type="AlphaFoldDB" id="A0A811MCC9"/>
<keyword evidence="3" id="KW-0808">Transferase</keyword>
<evidence type="ECO:0000256" key="6">
    <source>
        <dbReference type="ARBA" id="ARBA00022840"/>
    </source>
</evidence>
<dbReference type="InterPro" id="IPR027417">
    <property type="entry name" value="P-loop_NTPase"/>
</dbReference>
<dbReference type="SUPFAM" id="SSF52540">
    <property type="entry name" value="P-loop containing nucleoside triphosphate hydrolases"/>
    <property type="match status" value="1"/>
</dbReference>
<dbReference type="Pfam" id="PF12776">
    <property type="entry name" value="Myb_DNA-bind_3"/>
    <property type="match status" value="1"/>
</dbReference>
<evidence type="ECO:0000256" key="2">
    <source>
        <dbReference type="ARBA" id="ARBA00012121"/>
    </source>
</evidence>
<evidence type="ECO:0000256" key="3">
    <source>
        <dbReference type="ARBA" id="ARBA00022679"/>
    </source>
</evidence>
<name>A0A811MCC9_9POAL</name>
<dbReference type="Gene3D" id="3.40.50.300">
    <property type="entry name" value="P-loop containing nucleotide triphosphate hydrolases"/>
    <property type="match status" value="1"/>
</dbReference>
<evidence type="ECO:0000256" key="4">
    <source>
        <dbReference type="ARBA" id="ARBA00022741"/>
    </source>
</evidence>
<dbReference type="NCBIfam" id="NF003013">
    <property type="entry name" value="PRK03846.1"/>
    <property type="match status" value="1"/>
</dbReference>
<dbReference type="NCBIfam" id="TIGR00455">
    <property type="entry name" value="apsK"/>
    <property type="match status" value="1"/>
</dbReference>
<keyword evidence="6" id="KW-0067">ATP-binding</keyword>
<keyword evidence="4" id="KW-0547">Nucleotide-binding</keyword>
<dbReference type="InterPro" id="IPR059117">
    <property type="entry name" value="APS_kinase_dom"/>
</dbReference>
<dbReference type="PANTHER" id="PTHR11055">
    <property type="entry name" value="BIFUNCTIONAL 3'-PHOSPHOADENOSINE 5'-PHOSPHOSULFATE SYNTHASE"/>
    <property type="match status" value="1"/>
</dbReference>
<dbReference type="Pfam" id="PF01583">
    <property type="entry name" value="APS_kinase"/>
    <property type="match status" value="1"/>
</dbReference>
<feature type="domain" description="APS kinase" evidence="8">
    <location>
        <begin position="95"/>
        <end position="242"/>
    </location>
</feature>
<dbReference type="InterPro" id="IPR024752">
    <property type="entry name" value="Myb/SANT-like_dom"/>
</dbReference>
<evidence type="ECO:0000259" key="8">
    <source>
        <dbReference type="Pfam" id="PF01583"/>
    </source>
</evidence>
<evidence type="ECO:0000259" key="9">
    <source>
        <dbReference type="Pfam" id="PF12776"/>
    </source>
</evidence>
<dbReference type="OrthoDB" id="506431at2759"/>
<keyword evidence="5" id="KW-0418">Kinase</keyword>
<feature type="domain" description="Myb/SANT-like" evidence="9">
    <location>
        <begin position="248"/>
        <end position="339"/>
    </location>
</feature>
<comment type="caution">
    <text evidence="10">The sequence shown here is derived from an EMBL/GenBank/DDBJ whole genome shotgun (WGS) entry which is preliminary data.</text>
</comment>
<feature type="compositionally biased region" description="Low complexity" evidence="7">
    <location>
        <begin position="413"/>
        <end position="425"/>
    </location>
</feature>
<keyword evidence="11" id="KW-1185">Reference proteome</keyword>
<feature type="region of interest" description="Disordered" evidence="7">
    <location>
        <begin position="385"/>
        <end position="432"/>
    </location>
</feature>
<evidence type="ECO:0000256" key="1">
    <source>
        <dbReference type="ARBA" id="ARBA00004678"/>
    </source>
</evidence>
<accession>A0A811MCC9</accession>
<comment type="pathway">
    <text evidence="1">Sulfur metabolism.</text>
</comment>
<dbReference type="GO" id="GO:0004020">
    <property type="term" value="F:adenylylsulfate kinase activity"/>
    <property type="evidence" value="ECO:0007669"/>
    <property type="project" value="UniProtKB-EC"/>
</dbReference>
<dbReference type="InterPro" id="IPR002891">
    <property type="entry name" value="APS"/>
</dbReference>
<reference evidence="10" key="1">
    <citation type="submission" date="2020-10" db="EMBL/GenBank/DDBJ databases">
        <authorList>
            <person name="Han B."/>
            <person name="Lu T."/>
            <person name="Zhao Q."/>
            <person name="Huang X."/>
            <person name="Zhao Y."/>
        </authorList>
    </citation>
    <scope>NUCLEOTIDE SEQUENCE</scope>
</reference>
<organism evidence="10 11">
    <name type="scientific">Miscanthus lutarioriparius</name>
    <dbReference type="NCBI Taxonomy" id="422564"/>
    <lineage>
        <taxon>Eukaryota</taxon>
        <taxon>Viridiplantae</taxon>
        <taxon>Streptophyta</taxon>
        <taxon>Embryophyta</taxon>
        <taxon>Tracheophyta</taxon>
        <taxon>Spermatophyta</taxon>
        <taxon>Magnoliopsida</taxon>
        <taxon>Liliopsida</taxon>
        <taxon>Poales</taxon>
        <taxon>Poaceae</taxon>
        <taxon>PACMAD clade</taxon>
        <taxon>Panicoideae</taxon>
        <taxon>Andropogonodae</taxon>
        <taxon>Andropogoneae</taxon>
        <taxon>Saccharinae</taxon>
        <taxon>Miscanthus</taxon>
    </lineage>
</organism>
<dbReference type="CDD" id="cd02027">
    <property type="entry name" value="APSK"/>
    <property type="match status" value="1"/>
</dbReference>
<dbReference type="PANTHER" id="PTHR11055:SF70">
    <property type="entry name" value="ADENYLYL-SULFATE KINASE"/>
    <property type="match status" value="1"/>
</dbReference>
<proteinExistence type="inferred from homology"/>
<dbReference type="EC" id="2.7.1.25" evidence="2"/>
<dbReference type="GO" id="GO:0005524">
    <property type="term" value="F:ATP binding"/>
    <property type="evidence" value="ECO:0007669"/>
    <property type="project" value="UniProtKB-KW"/>
</dbReference>
<dbReference type="HAMAP" id="MF_00065">
    <property type="entry name" value="Adenylyl_sulf_kinase"/>
    <property type="match status" value="1"/>
</dbReference>
<feature type="compositionally biased region" description="Acidic residues" evidence="7">
    <location>
        <begin position="386"/>
        <end position="404"/>
    </location>
</feature>
<feature type="region of interest" description="Disordered" evidence="7">
    <location>
        <begin position="41"/>
        <end position="62"/>
    </location>
</feature>
<evidence type="ECO:0000256" key="7">
    <source>
        <dbReference type="SAM" id="MobiDB-lite"/>
    </source>
</evidence>
<sequence length="642" mass="72019">MASLPVPHTLPRASPAVVGAARGRRGRAAVRVRTATAALGGGCGGGGMEQRHGEAPHGPVKEKPVMSNIGKSTNILWHNCPIGQSDRQKLLGQTGCVVWITGLSGSGKSTLACALSRELHYRGHLTYVLDGDNLRHGLNRDLSFKAEDRAENIRRVGEVAKLFADAGIICIASLISPYRRDRDACRALLPDSNFIEVFLDLPLKICEARDPKGLYKLARTGKIKGFTGIDDPYEPPVNGEVQKHKANWLPDNIEKFCDSYLAEIHAGNCLGGQINKFGWKNIARRYYLASGLMHDREQLQGKLRTLRKIWTLCDKAQNHTGLDIDADEKIHASDQWWNDNAQGDSDLLKIRREGVPAYLDHLHGMFKGNTVDGTTSFVPAAKETIDLNDDDSNEEAGQEQEDELTPMSVGNKRTSSTSTTASSPSKRSKSPAVRAMTIQMTTHNDLSRERLQFFKDRESRREEVLQRLVKDKSWKITECTRIALQELGISSTTKTLFSGLHKLVQSETEMDFFLAQDTKEGKMHVIELNIPQPVPVGDDDQDTRRQQLLQMILDDDDDDDLIEELMTDDEDDEFLHGMYQFAVHIGKYMNRAQYRTPRVSGFQWVHDKLANINSCHNIFRMTPTMFYSLHNVSGQIWAQVYH</sequence>
<evidence type="ECO:0000313" key="11">
    <source>
        <dbReference type="Proteomes" id="UP000604825"/>
    </source>
</evidence>
<evidence type="ECO:0000256" key="5">
    <source>
        <dbReference type="ARBA" id="ARBA00022777"/>
    </source>
</evidence>
<dbReference type="EMBL" id="CAJGYO010000001">
    <property type="protein sequence ID" value="CAD6202530.1"/>
    <property type="molecule type" value="Genomic_DNA"/>
</dbReference>